<dbReference type="SUPFAM" id="SSF69118">
    <property type="entry name" value="AhpD-like"/>
    <property type="match status" value="1"/>
</dbReference>
<sequence>MAMSRVSIKTRDDLPEALRPLWDKMATYGAFENQAGVMAHRLPIFKHMWSLLVDLASEGQVSKRHLELALVTVSLLNKCDYCVSHHAPKLAVQGVSEQGAARLVDYKDHPELDQLDKLVVEYSIAVTNNWNKTRDEIFARLRAHFSEAQIVELTWRIALCGAFNRFNDILQLEVEQGVSHSEAAE</sequence>
<dbReference type="AlphaFoldDB" id="A0AAI8MF46"/>
<accession>A0AAI8MF46</accession>
<evidence type="ECO:0000313" key="2">
    <source>
        <dbReference type="EMBL" id="BAL77431.1"/>
    </source>
</evidence>
<dbReference type="EMBL" id="AP012279">
    <property type="protein sequence ID" value="BAL77431.1"/>
    <property type="molecule type" value="Genomic_DNA"/>
</dbReference>
<organism evidence="2 3">
    <name type="scientific">Bradyrhizobium cosmicum</name>
    <dbReference type="NCBI Taxonomy" id="1404864"/>
    <lineage>
        <taxon>Bacteria</taxon>
        <taxon>Pseudomonadati</taxon>
        <taxon>Pseudomonadota</taxon>
        <taxon>Alphaproteobacteria</taxon>
        <taxon>Hyphomicrobiales</taxon>
        <taxon>Nitrobacteraceae</taxon>
        <taxon>Bradyrhizobium</taxon>
    </lineage>
</organism>
<name>A0AAI8MF46_9BRAD</name>
<evidence type="ECO:0000259" key="1">
    <source>
        <dbReference type="Pfam" id="PF02627"/>
    </source>
</evidence>
<dbReference type="PANTHER" id="PTHR35446">
    <property type="entry name" value="SI:CH211-175M2.5"/>
    <property type="match status" value="1"/>
</dbReference>
<keyword evidence="3" id="KW-1185">Reference proteome</keyword>
<dbReference type="Gene3D" id="1.20.1290.10">
    <property type="entry name" value="AhpD-like"/>
    <property type="match status" value="1"/>
</dbReference>
<dbReference type="PANTHER" id="PTHR35446:SF2">
    <property type="entry name" value="CARBOXYMUCONOLACTONE DECARBOXYLASE-LIKE DOMAIN-CONTAINING PROTEIN"/>
    <property type="match status" value="1"/>
</dbReference>
<protein>
    <submittedName>
        <fullName evidence="2">Carboxymuconolactone decarboxylase family protein</fullName>
    </submittedName>
</protein>
<dbReference type="Pfam" id="PF02627">
    <property type="entry name" value="CMD"/>
    <property type="match status" value="1"/>
</dbReference>
<dbReference type="KEGG" id="brs:S23_42360"/>
<reference evidence="2 3" key="1">
    <citation type="journal article" date="2012" name="Microbes Environ.">
        <title>Complete genome sequence of Bradyrhizobium sp. S23321: insights into symbiosis evolution in soil oligotrophs.</title>
        <authorList>
            <person name="Okubo T."/>
            <person name="Tsukui T."/>
            <person name="Maita H."/>
            <person name="Okamoto S."/>
            <person name="Oshima K."/>
            <person name="Fujisawa T."/>
            <person name="Saito A."/>
            <person name="Futamata H."/>
            <person name="Hattori R."/>
            <person name="Shimomura Y."/>
            <person name="Haruta S."/>
            <person name="Morimoto S."/>
            <person name="Wang Y."/>
            <person name="Sakai Y."/>
            <person name="Hattori M."/>
            <person name="Aizawa S."/>
            <person name="Nagashima K.V.P."/>
            <person name="Masuda S."/>
            <person name="Hattori T."/>
            <person name="Yamashita A."/>
            <person name="Bao Z."/>
            <person name="Hayatsu M."/>
            <person name="Kajiya-Kanegae H."/>
            <person name="Yoshinaga I."/>
            <person name="Sakamoto K."/>
            <person name="Toyota K."/>
            <person name="Nakao M."/>
            <person name="Kohara M."/>
            <person name="Anda M."/>
            <person name="Niwa R."/>
            <person name="Jung-Hwan P."/>
            <person name="Sameshima-Saito R."/>
            <person name="Tokuda S."/>
            <person name="Yamamoto S."/>
            <person name="Yamamoto S."/>
            <person name="Yokoyama T."/>
            <person name="Akutsu T."/>
            <person name="Nakamura Y."/>
            <person name="Nakahira-Yanaka Y."/>
            <person name="Takada Hoshino Y."/>
            <person name="Hirakawa H."/>
            <person name="Mitsui H."/>
            <person name="Terasawa K."/>
            <person name="Itakura M."/>
            <person name="Sato S."/>
            <person name="Ikeda-Ohtsubo W."/>
            <person name="Sakakura N."/>
            <person name="Kaminuma E."/>
            <person name="Minamisawa K."/>
        </authorList>
    </citation>
    <scope>NUCLEOTIDE SEQUENCE [LARGE SCALE GENOMIC DNA]</scope>
    <source>
        <strain evidence="2 3">S23321</strain>
    </source>
</reference>
<dbReference type="InterPro" id="IPR004675">
    <property type="entry name" value="AhpD_core"/>
</dbReference>
<evidence type="ECO:0000313" key="3">
    <source>
        <dbReference type="Proteomes" id="UP000007886"/>
    </source>
</evidence>
<dbReference type="GO" id="GO:0051920">
    <property type="term" value="F:peroxiredoxin activity"/>
    <property type="evidence" value="ECO:0007669"/>
    <property type="project" value="InterPro"/>
</dbReference>
<gene>
    <name evidence="2" type="ORF">S23_42360</name>
</gene>
<dbReference type="NCBIfam" id="TIGR00778">
    <property type="entry name" value="ahpD_dom"/>
    <property type="match status" value="1"/>
</dbReference>
<dbReference type="InterPro" id="IPR029032">
    <property type="entry name" value="AhpD-like"/>
</dbReference>
<proteinExistence type="predicted"/>
<feature type="domain" description="Carboxymuconolactone decarboxylase-like" evidence="1">
    <location>
        <begin position="54"/>
        <end position="98"/>
    </location>
</feature>
<dbReference type="Proteomes" id="UP000007886">
    <property type="component" value="Chromosome"/>
</dbReference>
<dbReference type="InterPro" id="IPR003779">
    <property type="entry name" value="CMD-like"/>
</dbReference>